<proteinExistence type="predicted"/>
<feature type="transmembrane region" description="Helical" evidence="1">
    <location>
        <begin position="297"/>
        <end position="324"/>
    </location>
</feature>
<gene>
    <name evidence="2" type="ORF">CAT59_19635</name>
</gene>
<feature type="transmembrane region" description="Helical" evidence="1">
    <location>
        <begin position="7"/>
        <end position="25"/>
    </location>
</feature>
<sequence>MQISYNRLNQGAFLVFIQNIIYFMYLYTRSYIFLIVFFLLMIPLFFLVEFKRKYLNYYFFGLILFILFLLVSVFSQEYPFWISWYNLLYGGAALLAAYFFVNSEKGLLYSKISFFCYSAFLSYFIMKLGGDGEAYNEILEGSSRNYLSAISIFLTINIYIQLLFRAKYILLYPAIINFILCLLLFGRSGIALSLLILFFVIYIRSVKIFLAFFILSIIVVFYYLGSIIFYLDEKTNFAIGLESERSIFRKEYMRGIFDSYDFLIGRKIYNCCAYIQSFGNPHNSFIMGHLRYGILHTFFSIFLILFVLYKKDIIMLFFLIIIYSRYFLDQLGLFAFFDFALFSLIFVSILGRDKPVGRKFL</sequence>
<reference evidence="2 3" key="1">
    <citation type="submission" date="2017-05" db="EMBL/GenBank/DDBJ databases">
        <authorList>
            <person name="Song R."/>
            <person name="Chenine A.L."/>
            <person name="Ruprecht R.M."/>
        </authorList>
    </citation>
    <scope>NUCLEOTIDE SEQUENCE [LARGE SCALE GENOMIC DNA]</scope>
    <source>
        <strain evidence="2 3">ARLG1955</strain>
    </source>
</reference>
<organism evidence="2 3">
    <name type="scientific">Acinetobacter pittii</name>
    <name type="common">Acinetobacter genomosp. 3</name>
    <dbReference type="NCBI Taxonomy" id="48296"/>
    <lineage>
        <taxon>Bacteria</taxon>
        <taxon>Pseudomonadati</taxon>
        <taxon>Pseudomonadota</taxon>
        <taxon>Gammaproteobacteria</taxon>
        <taxon>Moraxellales</taxon>
        <taxon>Moraxellaceae</taxon>
        <taxon>Acinetobacter</taxon>
        <taxon>Acinetobacter calcoaceticus/baumannii complex</taxon>
    </lineage>
</organism>
<feature type="transmembrane region" description="Helical" evidence="1">
    <location>
        <begin position="108"/>
        <end position="126"/>
    </location>
</feature>
<feature type="transmembrane region" description="Helical" evidence="1">
    <location>
        <begin position="31"/>
        <end position="48"/>
    </location>
</feature>
<protein>
    <recommendedName>
        <fullName evidence="4">O-antigen ligase domain-containing protein</fullName>
    </recommendedName>
</protein>
<feature type="transmembrane region" description="Helical" evidence="1">
    <location>
        <begin position="55"/>
        <end position="75"/>
    </location>
</feature>
<dbReference type="RefSeq" id="WP_086376366.1">
    <property type="nucleotide sequence ID" value="NZ_JADVOL010000008.1"/>
</dbReference>
<keyword evidence="1" id="KW-0472">Membrane</keyword>
<dbReference type="Proteomes" id="UP000195162">
    <property type="component" value="Unassembled WGS sequence"/>
</dbReference>
<evidence type="ECO:0000256" key="1">
    <source>
        <dbReference type="SAM" id="Phobius"/>
    </source>
</evidence>
<dbReference type="AlphaFoldDB" id="A0A242U1N3"/>
<feature type="transmembrane region" description="Helical" evidence="1">
    <location>
        <begin position="208"/>
        <end position="231"/>
    </location>
</feature>
<evidence type="ECO:0008006" key="4">
    <source>
        <dbReference type="Google" id="ProtNLM"/>
    </source>
</evidence>
<comment type="caution">
    <text evidence="2">The sequence shown here is derived from an EMBL/GenBank/DDBJ whole genome shotgun (WGS) entry which is preliminary data.</text>
</comment>
<feature type="transmembrane region" description="Helical" evidence="1">
    <location>
        <begin position="81"/>
        <end position="101"/>
    </location>
</feature>
<evidence type="ECO:0000313" key="2">
    <source>
        <dbReference type="EMBL" id="OTU24681.1"/>
    </source>
</evidence>
<feature type="transmembrane region" description="Helical" evidence="1">
    <location>
        <begin position="176"/>
        <end position="202"/>
    </location>
</feature>
<evidence type="ECO:0000313" key="3">
    <source>
        <dbReference type="Proteomes" id="UP000195162"/>
    </source>
</evidence>
<dbReference type="EMBL" id="NGIR01000035">
    <property type="protein sequence ID" value="OTU24681.1"/>
    <property type="molecule type" value="Genomic_DNA"/>
</dbReference>
<keyword evidence="1" id="KW-1133">Transmembrane helix</keyword>
<keyword evidence="1" id="KW-0812">Transmembrane</keyword>
<name>A0A242U1N3_ACIPI</name>
<accession>A0A242U1N3</accession>
<feature type="transmembrane region" description="Helical" evidence="1">
    <location>
        <begin position="146"/>
        <end position="164"/>
    </location>
</feature>
<feature type="transmembrane region" description="Helical" evidence="1">
    <location>
        <begin position="330"/>
        <end position="351"/>
    </location>
</feature>